<name>A0A1R0F9X7_9HYPH</name>
<sequence length="708" mass="77805">MNQSLAFEPFLSWTSSLALIGVAFLFVVVALVLRKRGAILRTLALAVLALALLNPVMVEEQREPLTSIVGVVVDKSQSQNFGNRTKDSEEALEALKQEFSKHPEFEPRYIDTKTVSDNSNGSETRLFTPLNEAISDVPPSRYAGTILITDGQVHDIEAANANTSGEKPVNALITGEPDEYDRQIRFVDPPRFGITNKPFKIRFAIDDKGKVPSSADKAMVELKVNGNVVLHQAQETNREIETEITLPHAGKNIIEVSTSPLEGELTSVNNAAVTIIDGVRENLRVLLVSGEPHNGERTWRDLLKSDPSIDLVHFTILRPPEKADNTPLSQLSLIVFPTTELFVDKINDFDLVIFDRYQHYNVLPLIYYDYVAQYVKNGGALLMATGPEFAGENSLARTPLLSVLPALPSGEVIEKPFTPAVTKAGMRHPVTRGLTGVTAKDESSKTQDAIKGNWGRWLRQLAVQDTSKSTVVMNGADNRPLMLLSHMGKGRVGMLLSDEGWLWARGFEGGGPYAALYRRMAHWLMKEPELEEEALTASGEENRLTIRRQTMADKPEIAKVYFPSGKTVDVTLNKVEPGVFEANLDTDETGLFKVTNGDKEALTHIGPINSPEYAELISTGEKLSPLAETTGGAITRLHQKAGATIKLPAIDIIKGKSIESSNKQNRILLNAPTETRLTNTSAFPLFNGILALVASLLLLASLWYREGR</sequence>
<dbReference type="PANTHER" id="PTHR37947">
    <property type="entry name" value="BLL2462 PROTEIN"/>
    <property type="match status" value="1"/>
</dbReference>
<proteinExistence type="predicted"/>
<evidence type="ECO:0000313" key="3">
    <source>
        <dbReference type="Proteomes" id="UP000187344"/>
    </source>
</evidence>
<dbReference type="AlphaFoldDB" id="A0A1R0F9X7"/>
<dbReference type="SUPFAM" id="SSF52317">
    <property type="entry name" value="Class I glutamine amidotransferase-like"/>
    <property type="match status" value="1"/>
</dbReference>
<feature type="transmembrane region" description="Helical" evidence="1">
    <location>
        <begin position="12"/>
        <end position="33"/>
    </location>
</feature>
<dbReference type="CDD" id="cd03143">
    <property type="entry name" value="A4_beta-galactosidase_middle_domain"/>
    <property type="match status" value="1"/>
</dbReference>
<dbReference type="PANTHER" id="PTHR37947:SF1">
    <property type="entry name" value="BLL2462 PROTEIN"/>
    <property type="match status" value="1"/>
</dbReference>
<keyword evidence="1" id="KW-1133">Transmembrane helix</keyword>
<dbReference type="OrthoDB" id="9769144at2"/>
<evidence type="ECO:0000313" key="2">
    <source>
        <dbReference type="EMBL" id="OLY43760.1"/>
    </source>
</evidence>
<evidence type="ECO:0008006" key="4">
    <source>
        <dbReference type="Google" id="ProtNLM"/>
    </source>
</evidence>
<keyword evidence="1" id="KW-0812">Transmembrane</keyword>
<dbReference type="RefSeq" id="WP_075868924.1">
    <property type="nucleotide sequence ID" value="NZ_CALYQA010000004.1"/>
</dbReference>
<comment type="caution">
    <text evidence="2">The sequence shown here is derived from an EMBL/GenBank/DDBJ whole genome shotgun (WGS) entry which is preliminary data.</text>
</comment>
<protein>
    <recommendedName>
        <fullName evidence="4">Glutamine amidotransferase domain-containing protein</fullName>
    </recommendedName>
</protein>
<dbReference type="Gene3D" id="3.40.50.880">
    <property type="match status" value="1"/>
</dbReference>
<gene>
    <name evidence="2" type="ORF">PEB0149_011950</name>
</gene>
<feature type="transmembrane region" description="Helical" evidence="1">
    <location>
        <begin position="40"/>
        <end position="58"/>
    </location>
</feature>
<organism evidence="2 3">
    <name type="scientific">Bartonella apis</name>
    <dbReference type="NCBI Taxonomy" id="1686310"/>
    <lineage>
        <taxon>Bacteria</taxon>
        <taxon>Pseudomonadati</taxon>
        <taxon>Pseudomonadota</taxon>
        <taxon>Alphaproteobacteria</taxon>
        <taxon>Hyphomicrobiales</taxon>
        <taxon>Bartonellaceae</taxon>
        <taxon>Bartonella</taxon>
    </lineage>
</organism>
<reference evidence="2 3" key="1">
    <citation type="submission" date="2016-12" db="EMBL/GenBank/DDBJ databases">
        <title>Comparative genomics of Bartonella apis.</title>
        <authorList>
            <person name="Engel P."/>
        </authorList>
    </citation>
    <scope>NUCLEOTIDE SEQUENCE [LARGE SCALE GENOMIC DNA]</scope>
    <source>
        <strain evidence="2 3">PEB0149</strain>
    </source>
</reference>
<accession>A0A1R0F9X7</accession>
<evidence type="ECO:0000256" key="1">
    <source>
        <dbReference type="SAM" id="Phobius"/>
    </source>
</evidence>
<dbReference type="InterPro" id="IPR029062">
    <property type="entry name" value="Class_I_gatase-like"/>
</dbReference>
<keyword evidence="1" id="KW-0472">Membrane</keyword>
<dbReference type="EMBL" id="LXYT01000001">
    <property type="protein sequence ID" value="OLY43760.1"/>
    <property type="molecule type" value="Genomic_DNA"/>
</dbReference>
<keyword evidence="3" id="KW-1185">Reference proteome</keyword>
<feature type="transmembrane region" description="Helical" evidence="1">
    <location>
        <begin position="682"/>
        <end position="704"/>
    </location>
</feature>
<dbReference type="Proteomes" id="UP000187344">
    <property type="component" value="Unassembled WGS sequence"/>
</dbReference>